<evidence type="ECO:0000256" key="1">
    <source>
        <dbReference type="ARBA" id="ARBA00006336"/>
    </source>
</evidence>
<dbReference type="InterPro" id="IPR000868">
    <property type="entry name" value="Isochorismatase-like_dom"/>
</dbReference>
<keyword evidence="4" id="KW-1185">Reference proteome</keyword>
<dbReference type="SUPFAM" id="SSF52499">
    <property type="entry name" value="Isochorismatase-like hydrolases"/>
    <property type="match status" value="1"/>
</dbReference>
<dbReference type="PANTHER" id="PTHR14119:SF3">
    <property type="entry name" value="ISOCHORISMATASE DOMAIN-CONTAINING PROTEIN 2"/>
    <property type="match status" value="1"/>
</dbReference>
<dbReference type="InterPro" id="IPR050993">
    <property type="entry name" value="Isochorismatase_domain"/>
</dbReference>
<dbReference type="PANTHER" id="PTHR14119">
    <property type="entry name" value="HYDROLASE"/>
    <property type="match status" value="1"/>
</dbReference>
<evidence type="ECO:0000313" key="3">
    <source>
        <dbReference type="EMBL" id="WWC65636.1"/>
    </source>
</evidence>
<dbReference type="EMBL" id="CP144540">
    <property type="protein sequence ID" value="WWC65636.1"/>
    <property type="molecule type" value="Genomic_DNA"/>
</dbReference>
<dbReference type="RefSeq" id="XP_018260496.2">
    <property type="nucleotide sequence ID" value="XM_018410686.2"/>
</dbReference>
<gene>
    <name evidence="3" type="ORF">I303_108256</name>
</gene>
<protein>
    <recommendedName>
        <fullName evidence="2">Isochorismatase-like domain-containing protein</fullName>
    </recommendedName>
</protein>
<reference evidence="3" key="1">
    <citation type="submission" date="2013-07" db="EMBL/GenBank/DDBJ databases">
        <authorList>
            <consortium name="The Broad Institute Genome Sequencing Platform"/>
            <person name="Cuomo C."/>
            <person name="Litvintseva A."/>
            <person name="Chen Y."/>
            <person name="Heitman J."/>
            <person name="Sun S."/>
            <person name="Springer D."/>
            <person name="Dromer F."/>
            <person name="Young S.K."/>
            <person name="Zeng Q."/>
            <person name="Gargeya S."/>
            <person name="Fitzgerald M."/>
            <person name="Abouelleil A."/>
            <person name="Alvarado L."/>
            <person name="Berlin A.M."/>
            <person name="Chapman S.B."/>
            <person name="Dewar J."/>
            <person name="Goldberg J."/>
            <person name="Griggs A."/>
            <person name="Gujja S."/>
            <person name="Hansen M."/>
            <person name="Howarth C."/>
            <person name="Imamovic A."/>
            <person name="Larimer J."/>
            <person name="McCowan C."/>
            <person name="Murphy C."/>
            <person name="Pearson M."/>
            <person name="Priest M."/>
            <person name="Roberts A."/>
            <person name="Saif S."/>
            <person name="Shea T."/>
            <person name="Sykes S."/>
            <person name="Wortman J."/>
            <person name="Nusbaum C."/>
            <person name="Birren B."/>
        </authorList>
    </citation>
    <scope>NUCLEOTIDE SEQUENCE</scope>
    <source>
        <strain evidence="3">CBS 10117</strain>
    </source>
</reference>
<dbReference type="Proteomes" id="UP000078595">
    <property type="component" value="Chromosome 11"/>
</dbReference>
<dbReference type="GeneID" id="28971116"/>
<name>A0AAJ8KXL3_9TREE</name>
<evidence type="ECO:0000259" key="2">
    <source>
        <dbReference type="Pfam" id="PF00857"/>
    </source>
</evidence>
<dbReference type="KEGG" id="kdj:28971116"/>
<dbReference type="Gene3D" id="3.40.50.850">
    <property type="entry name" value="Isochorismatase-like"/>
    <property type="match status" value="1"/>
</dbReference>
<comment type="similarity">
    <text evidence="1">Belongs to the isochorismatase family.</text>
</comment>
<reference evidence="3" key="2">
    <citation type="submission" date="2024-02" db="EMBL/GenBank/DDBJ databases">
        <title>Comparative genomics of Cryptococcus and Kwoniella reveals pathogenesis evolution and contrasting modes of karyotype evolution via chromosome fusion or intercentromeric recombination.</title>
        <authorList>
            <person name="Coelho M.A."/>
            <person name="David-Palma M."/>
            <person name="Shea T."/>
            <person name="Bowers K."/>
            <person name="McGinley-Smith S."/>
            <person name="Mohammad A.W."/>
            <person name="Gnirke A."/>
            <person name="Yurkov A.M."/>
            <person name="Nowrousian M."/>
            <person name="Sun S."/>
            <person name="Cuomo C.A."/>
            <person name="Heitman J."/>
        </authorList>
    </citation>
    <scope>NUCLEOTIDE SEQUENCE</scope>
    <source>
        <strain evidence="3">CBS 10117</strain>
    </source>
</reference>
<dbReference type="AlphaFoldDB" id="A0AAJ8KXL3"/>
<organism evidence="3 4">
    <name type="scientific">Kwoniella dejecticola CBS 10117</name>
    <dbReference type="NCBI Taxonomy" id="1296121"/>
    <lineage>
        <taxon>Eukaryota</taxon>
        <taxon>Fungi</taxon>
        <taxon>Dikarya</taxon>
        <taxon>Basidiomycota</taxon>
        <taxon>Agaricomycotina</taxon>
        <taxon>Tremellomycetes</taxon>
        <taxon>Tremellales</taxon>
        <taxon>Cryptococcaceae</taxon>
        <taxon>Kwoniella</taxon>
    </lineage>
</organism>
<proteinExistence type="inferred from homology"/>
<feature type="domain" description="Isochorismatase-like" evidence="2">
    <location>
        <begin position="7"/>
        <end position="159"/>
    </location>
</feature>
<sequence length="198" mass="22050">MAARRPLLLICDVQERFRTAIFGFDHMKNTICKMLKVAEVLEIPTLLTEQNPKALGQTIDEIKELIPPSKYLGSIAKTKFSMVNKDTQLMMEDGKYDMFILAGIESHVCVLQTTLDLLKLPSKPEVYVLADGISSCNKPEIPVAIRRMERAGATVTTSESMIFELMGDANHEKFKQIAGIIKDSKTNTAQALKELCGD</sequence>
<evidence type="ECO:0000313" key="4">
    <source>
        <dbReference type="Proteomes" id="UP000078595"/>
    </source>
</evidence>
<dbReference type="Pfam" id="PF00857">
    <property type="entry name" value="Isochorismatase"/>
    <property type="match status" value="1"/>
</dbReference>
<dbReference type="InterPro" id="IPR036380">
    <property type="entry name" value="Isochorismatase-like_sf"/>
</dbReference>
<accession>A0AAJ8KXL3</accession>